<gene>
    <name evidence="2" type="ordered locus">Minf_2280</name>
</gene>
<evidence type="ECO:0000313" key="2">
    <source>
        <dbReference type="EMBL" id="ACD84334.1"/>
    </source>
</evidence>
<name>B3E0A5_METI4</name>
<evidence type="ECO:0000256" key="1">
    <source>
        <dbReference type="SAM" id="Phobius"/>
    </source>
</evidence>
<accession>B3E0A5</accession>
<feature type="transmembrane region" description="Helical" evidence="1">
    <location>
        <begin position="7"/>
        <end position="26"/>
    </location>
</feature>
<keyword evidence="1" id="KW-1133">Transmembrane helix</keyword>
<dbReference type="HOGENOM" id="CLU_3170126_0_0_0"/>
<sequence>MRREQDGGYIFFSFCLFFFFLFSFGVKWGRLFPGRSRLGPSRIFKPV</sequence>
<keyword evidence="1" id="KW-0812">Transmembrane</keyword>
<reference evidence="2 3" key="1">
    <citation type="journal article" date="2008" name="Biol. Direct">
        <title>Complete genome sequence of the extremely acidophilic methanotroph isolate V4, Methylacidiphilum infernorum, a representative of the bacterial phylum Verrucomicrobia.</title>
        <authorList>
            <person name="Hou S."/>
            <person name="Makarova K.S."/>
            <person name="Saw J.H."/>
            <person name="Senin P."/>
            <person name="Ly B.V."/>
            <person name="Zhou Z."/>
            <person name="Ren Y."/>
            <person name="Wang J."/>
            <person name="Galperin M.Y."/>
            <person name="Omelchenko M.V."/>
            <person name="Wolf Y.I."/>
            <person name="Yutin N."/>
            <person name="Koonin E.V."/>
            <person name="Stott M.B."/>
            <person name="Mountain B.W."/>
            <person name="Crowe M.A."/>
            <person name="Smirnova A.V."/>
            <person name="Dunfield P.F."/>
            <person name="Feng L."/>
            <person name="Wang L."/>
            <person name="Alam M."/>
        </authorList>
    </citation>
    <scope>NUCLEOTIDE SEQUENCE [LARGE SCALE GENOMIC DNA]</scope>
    <source>
        <strain evidence="3">Isolate V4</strain>
    </source>
</reference>
<keyword evidence="1" id="KW-0472">Membrane</keyword>
<dbReference type="AlphaFoldDB" id="B3E0A5"/>
<dbReference type="EMBL" id="CP000975">
    <property type="protein sequence ID" value="ACD84334.1"/>
    <property type="molecule type" value="Genomic_DNA"/>
</dbReference>
<evidence type="ECO:0000313" key="3">
    <source>
        <dbReference type="Proteomes" id="UP000009149"/>
    </source>
</evidence>
<organism evidence="2 3">
    <name type="scientific">Methylacidiphilum infernorum (isolate V4)</name>
    <name type="common">Methylokorus infernorum (strain V4)</name>
    <dbReference type="NCBI Taxonomy" id="481448"/>
    <lineage>
        <taxon>Bacteria</taxon>
        <taxon>Pseudomonadati</taxon>
        <taxon>Verrucomicrobiota</taxon>
        <taxon>Methylacidiphilae</taxon>
        <taxon>Methylacidiphilales</taxon>
        <taxon>Methylacidiphilaceae</taxon>
        <taxon>Methylacidiphilum (ex Ratnadevi et al. 2023)</taxon>
    </lineage>
</organism>
<proteinExistence type="predicted"/>
<dbReference type="Proteomes" id="UP000009149">
    <property type="component" value="Chromosome"/>
</dbReference>
<dbReference type="KEGG" id="min:Minf_2280"/>
<protein>
    <submittedName>
        <fullName evidence="2">Uncharacterized protein</fullName>
    </submittedName>
</protein>